<accession>A0AAX4H4F9</accession>
<evidence type="ECO:0000256" key="2">
    <source>
        <dbReference type="ARBA" id="ARBA00022490"/>
    </source>
</evidence>
<feature type="compositionally biased region" description="Polar residues" evidence="4">
    <location>
        <begin position="249"/>
        <end position="266"/>
    </location>
</feature>
<dbReference type="SUPFAM" id="SSF52047">
    <property type="entry name" value="RNI-like"/>
    <property type="match status" value="1"/>
</dbReference>
<dbReference type="InterPro" id="IPR052410">
    <property type="entry name" value="DRC5"/>
</dbReference>
<gene>
    <name evidence="5" type="ORF">PUMCH_000092</name>
</gene>
<dbReference type="KEGG" id="asau:88171161"/>
<reference evidence="5 6" key="1">
    <citation type="submission" date="2023-10" db="EMBL/GenBank/DDBJ databases">
        <title>Draft Genome Sequence of Candida saopaulonensis from a very Premature Infant with Sepsis.</title>
        <authorList>
            <person name="Ning Y."/>
            <person name="Dai R."/>
            <person name="Xiao M."/>
            <person name="Xu Y."/>
            <person name="Yan Q."/>
            <person name="Zhang L."/>
        </authorList>
    </citation>
    <scope>NUCLEOTIDE SEQUENCE [LARGE SCALE GENOMIC DNA]</scope>
    <source>
        <strain evidence="5 6">19XY460</strain>
    </source>
</reference>
<keyword evidence="2" id="KW-0963">Cytoplasm</keyword>
<feature type="region of interest" description="Disordered" evidence="4">
    <location>
        <begin position="345"/>
        <end position="369"/>
    </location>
</feature>
<evidence type="ECO:0000256" key="3">
    <source>
        <dbReference type="ARBA" id="ARBA00023212"/>
    </source>
</evidence>
<protein>
    <recommendedName>
        <fullName evidence="7">GLC7-interacting protein 3</fullName>
    </recommendedName>
</protein>
<evidence type="ECO:0000256" key="4">
    <source>
        <dbReference type="SAM" id="MobiDB-lite"/>
    </source>
</evidence>
<evidence type="ECO:0000256" key="1">
    <source>
        <dbReference type="ARBA" id="ARBA00004245"/>
    </source>
</evidence>
<dbReference type="Gene3D" id="3.80.10.10">
    <property type="entry name" value="Ribonuclease Inhibitor"/>
    <property type="match status" value="2"/>
</dbReference>
<feature type="compositionally biased region" description="Polar residues" evidence="4">
    <location>
        <begin position="355"/>
        <end position="366"/>
    </location>
</feature>
<dbReference type="PANTHER" id="PTHR24107:SF2">
    <property type="entry name" value="NLR FAMILY CARD DOMAIN CONTAINING 3"/>
    <property type="match status" value="1"/>
</dbReference>
<keyword evidence="6" id="KW-1185">Reference proteome</keyword>
<sequence>MSLPTSDIETGVSNGDVDWLFRGKSKKLTKKLASEYRPSVSLEEKPTLDTATKPSKGLDSASSQEQKPTTDQVPSEPSATVGKEGSPPSNNQENHDKEEKARESVSNHDQSRMGRSASVGDEPPQPGTRSRSSSAPIAPTDLPSGSSLGRGLSLNLGSLDRSKSVEHEIASDTTQAASPKTAPKKSKHLFSFLSSKFKSSAPPNGSSHSQPKSSSPPSVSSAAFRHSKPSQAVSNDLSHSTHRPPSEMGVQTASKPSRKNSVSSGRLSEERESSFFFRRKSVISETVPPEVLDHKLNRNPNKEKSRLVEVPDLTLKRVTFAVDQLEKDPQQQIPSRKPRRGNVLIPEDLVAPTPRLNQGISATDSARTAAEPKYSEADLLRAKEAQKRALMEAEVHATEAHLSAKKLALQVAQHKHLKIASVMEEDDLAPARELIEIDKPLHVHESHFAPENPQETVSAEEELSLETLYTRCCHLREILPIPATLKQLKNKSRPLPVLKMLNPKPTLIDVLSFSDFISITPINTVIFDNVTLTTEMLKHVLGSLLHNEGLEKLSLRNVPIDATGWVYLCEFMSRNTNVKKLDISQQKIKLSSKQTALRSSMNWNLLIESLMVRKGLEELVMGGCKLSDDIFQRLLNDALALGTYRLGVAGTELNTRKCEIITDWISRPDSACVGIDVAFNDLSKGQLRPFIDTFLSKDVKLIFFSLNSTNLTNVDEVAELLWALVRVKTLRFLDLSSVPELFPGVILKLAKTLPLFESLRRIHFDLNELTTQSIDAIADILPKVPRLVHVSLLGNRNLDRGSVGSLYTAIKSSDIFTLDLDYDLVPPEFSQRLALYLMKNLDKFIRPDINDIGVDSEQEDVMFDGSLLMETAEKMLLESDKTPGQEDLKVQKIVTNALIDRTRTVRKEIHIIIDKLFEKRNSGELSFEGKETLLRFCLLDASLEKLLSMFEEKAKLFSGTPLSPTPTPSYENGTQIDQITVKPKQLHESSVALIDSGPILMAKNSRPCVHPPLQINEAFEPHSVVIDASSDGKNVPVDYFTGKPVLMKSASQTSVYAKQQELEEGEFHRWGVFVQHRQGDDKVPETLAHEGGKADLPLLGAVPSGSELREAIIDAKGIESVTQLISKINNNRVSIENIYRTKPGVSNEETIKSSSTLPNSELVEELSERAERIEDEVCSIDSEHDVHPVVNEAYDMLLNEADRVRSNK</sequence>
<name>A0AAX4H4F9_9ASCO</name>
<organism evidence="5 6">
    <name type="scientific">Australozyma saopauloensis</name>
    <dbReference type="NCBI Taxonomy" id="291208"/>
    <lineage>
        <taxon>Eukaryota</taxon>
        <taxon>Fungi</taxon>
        <taxon>Dikarya</taxon>
        <taxon>Ascomycota</taxon>
        <taxon>Saccharomycotina</taxon>
        <taxon>Pichiomycetes</taxon>
        <taxon>Metschnikowiaceae</taxon>
        <taxon>Australozyma</taxon>
    </lineage>
</organism>
<keyword evidence="3" id="KW-0206">Cytoskeleton</keyword>
<proteinExistence type="predicted"/>
<feature type="compositionally biased region" description="Polar residues" evidence="4">
    <location>
        <begin position="60"/>
        <end position="78"/>
    </location>
</feature>
<evidence type="ECO:0008006" key="7">
    <source>
        <dbReference type="Google" id="ProtNLM"/>
    </source>
</evidence>
<feature type="compositionally biased region" description="Polar residues" evidence="4">
    <location>
        <begin position="229"/>
        <end position="238"/>
    </location>
</feature>
<feature type="compositionally biased region" description="Basic and acidic residues" evidence="4">
    <location>
        <begin position="93"/>
        <end position="112"/>
    </location>
</feature>
<dbReference type="AlphaFoldDB" id="A0AAX4H4F9"/>
<dbReference type="GeneID" id="88171161"/>
<feature type="region of interest" description="Disordered" evidence="4">
    <location>
        <begin position="22"/>
        <end position="270"/>
    </location>
</feature>
<dbReference type="Proteomes" id="UP001338582">
    <property type="component" value="Chromosome 1"/>
</dbReference>
<feature type="compositionally biased region" description="Low complexity" evidence="4">
    <location>
        <begin position="189"/>
        <end position="221"/>
    </location>
</feature>
<dbReference type="EMBL" id="CP138894">
    <property type="protein sequence ID" value="WPK22872.1"/>
    <property type="molecule type" value="Genomic_DNA"/>
</dbReference>
<dbReference type="GO" id="GO:0005856">
    <property type="term" value="C:cytoskeleton"/>
    <property type="evidence" value="ECO:0007669"/>
    <property type="project" value="UniProtKB-SubCell"/>
</dbReference>
<comment type="subcellular location">
    <subcellularLocation>
        <location evidence="1">Cytoplasm</location>
        <location evidence="1">Cytoskeleton</location>
    </subcellularLocation>
</comment>
<feature type="compositionally biased region" description="Basic and acidic residues" evidence="4">
    <location>
        <begin position="160"/>
        <end position="170"/>
    </location>
</feature>
<dbReference type="PANTHER" id="PTHR24107">
    <property type="entry name" value="YNEIN REGULATORY COMPLEX SUBUNIT 5"/>
    <property type="match status" value="1"/>
</dbReference>
<feature type="compositionally biased region" description="Low complexity" evidence="4">
    <location>
        <begin position="141"/>
        <end position="159"/>
    </location>
</feature>
<dbReference type="RefSeq" id="XP_062875259.1">
    <property type="nucleotide sequence ID" value="XM_063019189.1"/>
</dbReference>
<evidence type="ECO:0000313" key="6">
    <source>
        <dbReference type="Proteomes" id="UP001338582"/>
    </source>
</evidence>
<dbReference type="InterPro" id="IPR032675">
    <property type="entry name" value="LRR_dom_sf"/>
</dbReference>
<evidence type="ECO:0000313" key="5">
    <source>
        <dbReference type="EMBL" id="WPK22872.1"/>
    </source>
</evidence>